<accession>A0A841BZK4</accession>
<gene>
    <name evidence="2" type="ORF">F4553_005574</name>
</gene>
<reference evidence="2 3" key="1">
    <citation type="submission" date="2020-08" db="EMBL/GenBank/DDBJ databases">
        <title>Sequencing the genomes of 1000 actinobacteria strains.</title>
        <authorList>
            <person name="Klenk H.-P."/>
        </authorList>
    </citation>
    <scope>NUCLEOTIDE SEQUENCE [LARGE SCALE GENOMIC DNA]</scope>
    <source>
        <strain evidence="2 3">DSM 45362</strain>
    </source>
</reference>
<comment type="caution">
    <text evidence="2">The sequence shown here is derived from an EMBL/GenBank/DDBJ whole genome shotgun (WGS) entry which is preliminary data.</text>
</comment>
<evidence type="ECO:0000313" key="3">
    <source>
        <dbReference type="Proteomes" id="UP000587527"/>
    </source>
</evidence>
<dbReference type="GO" id="GO:0004497">
    <property type="term" value="F:monooxygenase activity"/>
    <property type="evidence" value="ECO:0007669"/>
    <property type="project" value="TreeGrafter"/>
</dbReference>
<dbReference type="GO" id="GO:0036503">
    <property type="term" value="P:ERAD pathway"/>
    <property type="evidence" value="ECO:0007669"/>
    <property type="project" value="TreeGrafter"/>
</dbReference>
<dbReference type="Proteomes" id="UP000587527">
    <property type="component" value="Unassembled WGS sequence"/>
</dbReference>
<dbReference type="SUPFAM" id="SSF51905">
    <property type="entry name" value="FAD/NAD(P)-binding domain"/>
    <property type="match status" value="2"/>
</dbReference>
<protein>
    <submittedName>
        <fullName evidence="2">Thioredoxin reductase</fullName>
    </submittedName>
</protein>
<dbReference type="EMBL" id="JACHMN010000003">
    <property type="protein sequence ID" value="MBB5872140.1"/>
    <property type="molecule type" value="Genomic_DNA"/>
</dbReference>
<dbReference type="RefSeq" id="WP_246467490.1">
    <property type="nucleotide sequence ID" value="NZ_JACHMN010000003.1"/>
</dbReference>
<dbReference type="PANTHER" id="PTHR43539:SF23">
    <property type="entry name" value="FAD-DEPENDENT OXIDOREDUCTASE DOMAIN-CONTAINING PROTEIN 2"/>
    <property type="match status" value="1"/>
</dbReference>
<dbReference type="GO" id="GO:0050660">
    <property type="term" value="F:flavin adenine dinucleotide binding"/>
    <property type="evidence" value="ECO:0007669"/>
    <property type="project" value="TreeGrafter"/>
</dbReference>
<organism evidence="2 3">
    <name type="scientific">Allocatelliglobosispora scoriae</name>
    <dbReference type="NCBI Taxonomy" id="643052"/>
    <lineage>
        <taxon>Bacteria</taxon>
        <taxon>Bacillati</taxon>
        <taxon>Actinomycetota</taxon>
        <taxon>Actinomycetes</taxon>
        <taxon>Micromonosporales</taxon>
        <taxon>Micromonosporaceae</taxon>
        <taxon>Allocatelliglobosispora</taxon>
    </lineage>
</organism>
<evidence type="ECO:0000256" key="1">
    <source>
        <dbReference type="ARBA" id="ARBA00023002"/>
    </source>
</evidence>
<keyword evidence="1" id="KW-0560">Oxidoreductase</keyword>
<dbReference type="Pfam" id="PF13738">
    <property type="entry name" value="Pyr_redox_3"/>
    <property type="match status" value="1"/>
</dbReference>
<dbReference type="AlphaFoldDB" id="A0A841BZK4"/>
<evidence type="ECO:0000313" key="2">
    <source>
        <dbReference type="EMBL" id="MBB5872140.1"/>
    </source>
</evidence>
<dbReference type="InterPro" id="IPR036188">
    <property type="entry name" value="FAD/NAD-bd_sf"/>
</dbReference>
<dbReference type="InterPro" id="IPR050982">
    <property type="entry name" value="Auxin_biosynth/cation_transpt"/>
</dbReference>
<dbReference type="Gene3D" id="3.50.50.60">
    <property type="entry name" value="FAD/NAD(P)-binding domain"/>
    <property type="match status" value="2"/>
</dbReference>
<dbReference type="PANTHER" id="PTHR43539">
    <property type="entry name" value="FLAVIN-BINDING MONOOXYGENASE-LIKE PROTEIN (AFU_ORTHOLOGUE AFUA_4G09220)"/>
    <property type="match status" value="1"/>
</dbReference>
<keyword evidence="3" id="KW-1185">Reference proteome</keyword>
<sequence length="526" mass="59789">MVTVDNGLDCGRLPCRSTDSSSSAPAPAGLQLGYYLQQAGCDYLALERTDAPAEFFRRFPRHRKLISINKVHTKSEDPEIRLRWDWNSLLQEPFELPFGDYSREYFPHADDLVRYLTDFQERHRLNVAFGVDVQRIVKTEDGFTVHTSGETYTCQSLIMAAGWGKPNIPAIEGIEHAIGYEDMSTDPADYTDHRVLILGKGNSAFETASSMLGHAAMIHLASPNFTKLAWNTKHPGDVRGHHGAVLDSFHFKTLHSVLDCTVDYIKPVGDKFEVHITYTHAEGETAVMEYESVIRCTGFAMDTSVFDDGCKPEMVPSGRLPTVQPDWQSTNVDGLYFAGTISQARDFKKASSAFIDGFRYNLRTLTALLRERYESVPLAFDTVQVGPDALTKLILDRVNWSSALWTQFEFLVDTLVIDEDGTARHHIDLPEEYAIERFGSTSEHYYTFGLWWGRDAYPDVFGIERHPRPELAAESAFIHPVIRRYRGGEKVAELHLLEDLLADWRRPDRHIDPLRAFFETELDQKR</sequence>
<proteinExistence type="predicted"/>
<name>A0A841BZK4_9ACTN</name>